<feature type="transmembrane region" description="Helical" evidence="1">
    <location>
        <begin position="263"/>
        <end position="285"/>
    </location>
</feature>
<dbReference type="Proteomes" id="UP000017861">
    <property type="component" value="Unassembled WGS sequence"/>
</dbReference>
<dbReference type="PROSITE" id="PS50181">
    <property type="entry name" value="FBOX"/>
    <property type="match status" value="1"/>
</dbReference>
<evidence type="ECO:0000256" key="1">
    <source>
        <dbReference type="SAM" id="Phobius"/>
    </source>
</evidence>
<dbReference type="AlphaFoldDB" id="V5BCQ3"/>
<protein>
    <recommendedName>
        <fullName evidence="2">F-box domain-containing protein</fullName>
    </recommendedName>
</protein>
<dbReference type="EMBL" id="AYLP01000063">
    <property type="protein sequence ID" value="ESS65494.1"/>
    <property type="molecule type" value="Genomic_DNA"/>
</dbReference>
<dbReference type="Pfam" id="PF12937">
    <property type="entry name" value="F-box-like"/>
    <property type="match status" value="1"/>
</dbReference>
<proteinExistence type="predicted"/>
<evidence type="ECO:0000259" key="2">
    <source>
        <dbReference type="PROSITE" id="PS50181"/>
    </source>
</evidence>
<dbReference type="Gene3D" id="1.20.1280.50">
    <property type="match status" value="1"/>
</dbReference>
<name>V5BCQ3_TRYCR</name>
<evidence type="ECO:0000313" key="3">
    <source>
        <dbReference type="EMBL" id="ESS65494.1"/>
    </source>
</evidence>
<keyword evidence="1" id="KW-0472">Membrane</keyword>
<gene>
    <name evidence="3" type="ORF">TCDM_06090</name>
</gene>
<dbReference type="SUPFAM" id="SSF81383">
    <property type="entry name" value="F-box domain"/>
    <property type="match status" value="1"/>
</dbReference>
<dbReference type="SMART" id="SM00256">
    <property type="entry name" value="FBOX"/>
    <property type="match status" value="1"/>
</dbReference>
<keyword evidence="1" id="KW-0812">Transmembrane</keyword>
<keyword evidence="1" id="KW-1133">Transmembrane helix</keyword>
<dbReference type="InterPro" id="IPR001810">
    <property type="entry name" value="F-box_dom"/>
</dbReference>
<organism evidence="3 4">
    <name type="scientific">Trypanosoma cruzi Dm28c</name>
    <dbReference type="NCBI Taxonomy" id="1416333"/>
    <lineage>
        <taxon>Eukaryota</taxon>
        <taxon>Discoba</taxon>
        <taxon>Euglenozoa</taxon>
        <taxon>Kinetoplastea</taxon>
        <taxon>Metakinetoplastina</taxon>
        <taxon>Trypanosomatida</taxon>
        <taxon>Trypanosomatidae</taxon>
        <taxon>Trypanosoma</taxon>
        <taxon>Schizotrypanum</taxon>
    </lineage>
</organism>
<dbReference type="CDD" id="cd09917">
    <property type="entry name" value="F-box_SF"/>
    <property type="match status" value="1"/>
</dbReference>
<reference evidence="3 4" key="1">
    <citation type="journal article" date="2014" name="Genome Announc.">
        <title>Trypanosoma cruzi Clone Dm28c Draft Genome Sequence.</title>
        <authorList>
            <person name="Grisard E.C."/>
            <person name="Teixeira S.M."/>
            <person name="de Almeida L.G."/>
            <person name="Stoco P.H."/>
            <person name="Gerber A.L."/>
            <person name="Talavera-Lopez C."/>
            <person name="Lima O.C."/>
            <person name="Andersson B."/>
            <person name="de Vasconcelos A.T."/>
        </authorList>
    </citation>
    <scope>NUCLEOTIDE SEQUENCE [LARGE SCALE GENOMIC DNA]</scope>
    <source>
        <strain evidence="3 4">Dm28c</strain>
    </source>
</reference>
<evidence type="ECO:0000313" key="4">
    <source>
        <dbReference type="Proteomes" id="UP000017861"/>
    </source>
</evidence>
<feature type="domain" description="F-box" evidence="2">
    <location>
        <begin position="91"/>
        <end position="140"/>
    </location>
</feature>
<sequence length="311" mass="34673">MQLSRRLPERRGGSNIHLLESQEIVGSMLTDLQNPLSPRTVAVELSNEIKTLPSSVEMKEINCGLFVHDVVGMRPKGNALSRRTTPPHSYCSLAHQLPTELVSVIMSFLDTRSLFQYRAVCRSLNNAFLSHGIQSLAPSLTSAVMDPTVGTDTLTGVMRIREAILERRERVWSHWLASYMATRLSQNVDEKTLQKMQLEGKALGAQLRHDGGPVAVPEKSGWGTKLITTAREIISAVTGLTSPLWVLLRAQELLRSFCPMEHYALTIQPIPFFCLFGGIVACFHVSRGVPKGRYPHGQLRRFETCGVFLIR</sequence>
<accession>V5BCQ3</accession>
<comment type="caution">
    <text evidence="3">The sequence shown here is derived from an EMBL/GenBank/DDBJ whole genome shotgun (WGS) entry which is preliminary data.</text>
</comment>
<dbReference type="VEuPathDB" id="TriTrypDB:TCDM_06090"/>
<dbReference type="InterPro" id="IPR036047">
    <property type="entry name" value="F-box-like_dom_sf"/>
</dbReference>